<evidence type="ECO:0000256" key="1">
    <source>
        <dbReference type="ARBA" id="ARBA00002901"/>
    </source>
</evidence>
<dbReference type="Pfam" id="PF03454">
    <property type="entry name" value="MoeA_C"/>
    <property type="match status" value="1"/>
</dbReference>
<dbReference type="Pfam" id="PF03453">
    <property type="entry name" value="MoeA_N"/>
    <property type="match status" value="1"/>
</dbReference>
<dbReference type="RefSeq" id="WP_251779425.1">
    <property type="nucleotide sequence ID" value="NZ_JAMKFE010000009.1"/>
</dbReference>
<dbReference type="InterPro" id="IPR001453">
    <property type="entry name" value="MoaB/Mog_dom"/>
</dbReference>
<dbReference type="Gene3D" id="2.40.340.10">
    <property type="entry name" value="MoeA, C-terminal, domain IV"/>
    <property type="match status" value="1"/>
</dbReference>
<dbReference type="InterPro" id="IPR005111">
    <property type="entry name" value="MoeA_C_domain_IV"/>
</dbReference>
<evidence type="ECO:0000256" key="3">
    <source>
        <dbReference type="ARBA" id="ARBA00010763"/>
    </source>
</evidence>
<keyword evidence="6" id="KW-0479">Metal-binding</keyword>
<dbReference type="SUPFAM" id="SSF63882">
    <property type="entry name" value="MoeA N-terminal region -like"/>
    <property type="match status" value="1"/>
</dbReference>
<dbReference type="Proteomes" id="UP001165541">
    <property type="component" value="Unassembled WGS sequence"/>
</dbReference>
<dbReference type="SUPFAM" id="SSF53218">
    <property type="entry name" value="Molybdenum cofactor biosynthesis proteins"/>
    <property type="match status" value="1"/>
</dbReference>
<reference evidence="8" key="1">
    <citation type="submission" date="2022-05" db="EMBL/GenBank/DDBJ databases">
        <title>Schlegelella sp. nov., isolated from mangrove soil.</title>
        <authorList>
            <person name="Liu Y."/>
            <person name="Ge X."/>
            <person name="Liu W."/>
        </authorList>
    </citation>
    <scope>NUCLEOTIDE SEQUENCE</scope>
    <source>
        <strain evidence="8">S2-27</strain>
    </source>
</reference>
<evidence type="ECO:0000259" key="7">
    <source>
        <dbReference type="SMART" id="SM00852"/>
    </source>
</evidence>
<sequence>MSERLLPPSLQQVASCLSGYDPSALPVAQAQEFIARFVPRVRTVEKVALRAALGRSLAADVVSPIDVPSHDNSAMDGYALRGAELASDGPTRLRIAGSGLAGQQFAGAAGPGECVRIMTGAVMPVGLDTVVPQEFTALEGDQVVIPAGAVRTGDNRRLRGEDLALGQPALRRGKLLRPADLGMLASLGQAEVPVWRRLRVAFFSTGDELRSIGEPLDAGCVYDSNRYTLHGMLQRLGVELLDLGVVRDDAHALEAAFREAADSADAIITSGGVSVGEADYTKQVMKQLGEVAFWKIAMRPGRPMAFGRISTGGPGSKSAVLFGLPGNPVAVMVTFYAFVRDALLAMSGAASAPLPLLRARAVEAIRKKPGRTEYQRGVVERDGTDWRVRITGSQGSGILRSMSEANGLVVLHHEQGSVAAGDWVEVLPFEGLV</sequence>
<evidence type="ECO:0000256" key="5">
    <source>
        <dbReference type="ARBA" id="ARBA00047317"/>
    </source>
</evidence>
<keyword evidence="6" id="KW-0808">Transferase</keyword>
<dbReference type="CDD" id="cd00887">
    <property type="entry name" value="MoeA"/>
    <property type="match status" value="1"/>
</dbReference>
<protein>
    <recommendedName>
        <fullName evidence="6">Molybdopterin molybdenumtransferase</fullName>
        <ecNumber evidence="6">2.10.1.1</ecNumber>
    </recommendedName>
</protein>
<keyword evidence="6" id="KW-0460">Magnesium</keyword>
<dbReference type="InterPro" id="IPR036425">
    <property type="entry name" value="MoaB/Mog-like_dom_sf"/>
</dbReference>
<keyword evidence="9" id="KW-1185">Reference proteome</keyword>
<evidence type="ECO:0000256" key="4">
    <source>
        <dbReference type="ARBA" id="ARBA00023150"/>
    </source>
</evidence>
<comment type="catalytic activity">
    <reaction evidence="5">
        <text>adenylyl-molybdopterin + molybdate = Mo-molybdopterin + AMP + H(+)</text>
        <dbReference type="Rhea" id="RHEA:35047"/>
        <dbReference type="ChEBI" id="CHEBI:15378"/>
        <dbReference type="ChEBI" id="CHEBI:36264"/>
        <dbReference type="ChEBI" id="CHEBI:62727"/>
        <dbReference type="ChEBI" id="CHEBI:71302"/>
        <dbReference type="ChEBI" id="CHEBI:456215"/>
        <dbReference type="EC" id="2.10.1.1"/>
    </reaction>
</comment>
<dbReference type="Gene3D" id="3.90.105.10">
    <property type="entry name" value="Molybdopterin biosynthesis moea protein, domain 2"/>
    <property type="match status" value="1"/>
</dbReference>
<organism evidence="8 9">
    <name type="scientific">Caldimonas mangrovi</name>
    <dbReference type="NCBI Taxonomy" id="2944811"/>
    <lineage>
        <taxon>Bacteria</taxon>
        <taxon>Pseudomonadati</taxon>
        <taxon>Pseudomonadota</taxon>
        <taxon>Betaproteobacteria</taxon>
        <taxon>Burkholderiales</taxon>
        <taxon>Sphaerotilaceae</taxon>
        <taxon>Caldimonas</taxon>
    </lineage>
</organism>
<dbReference type="NCBIfam" id="NF045515">
    <property type="entry name" value="Glp_gephyrin"/>
    <property type="match status" value="1"/>
</dbReference>
<dbReference type="InterPro" id="IPR038987">
    <property type="entry name" value="MoeA-like"/>
</dbReference>
<proteinExistence type="inferred from homology"/>
<evidence type="ECO:0000256" key="6">
    <source>
        <dbReference type="RuleBase" id="RU365090"/>
    </source>
</evidence>
<name>A0ABT0YQG4_9BURK</name>
<evidence type="ECO:0000313" key="8">
    <source>
        <dbReference type="EMBL" id="MCM5680975.1"/>
    </source>
</evidence>
<comment type="pathway">
    <text evidence="2 6">Cofactor biosynthesis; molybdopterin biosynthesis.</text>
</comment>
<dbReference type="Pfam" id="PF00994">
    <property type="entry name" value="MoCF_biosynth"/>
    <property type="match status" value="1"/>
</dbReference>
<comment type="cofactor">
    <cofactor evidence="6">
        <name>Mg(2+)</name>
        <dbReference type="ChEBI" id="CHEBI:18420"/>
    </cofactor>
</comment>
<dbReference type="InterPro" id="IPR036688">
    <property type="entry name" value="MoeA_C_domain_IV_sf"/>
</dbReference>
<dbReference type="InterPro" id="IPR036135">
    <property type="entry name" value="MoeA_linker/N_sf"/>
</dbReference>
<dbReference type="EMBL" id="JAMKFE010000009">
    <property type="protein sequence ID" value="MCM5680975.1"/>
    <property type="molecule type" value="Genomic_DNA"/>
</dbReference>
<dbReference type="Gene3D" id="2.170.190.11">
    <property type="entry name" value="Molybdopterin biosynthesis moea protein, domain 3"/>
    <property type="match status" value="1"/>
</dbReference>
<comment type="caution">
    <text evidence="8">The sequence shown here is derived from an EMBL/GenBank/DDBJ whole genome shotgun (WGS) entry which is preliminary data.</text>
</comment>
<comment type="function">
    <text evidence="1 6">Catalyzes the insertion of molybdate into adenylated molybdopterin with the concomitant release of AMP.</text>
</comment>
<dbReference type="NCBIfam" id="TIGR00177">
    <property type="entry name" value="molyb_syn"/>
    <property type="match status" value="1"/>
</dbReference>
<dbReference type="InterPro" id="IPR005110">
    <property type="entry name" value="MoeA_linker/N"/>
</dbReference>
<evidence type="ECO:0000313" key="9">
    <source>
        <dbReference type="Proteomes" id="UP001165541"/>
    </source>
</evidence>
<comment type="similarity">
    <text evidence="3 6">Belongs to the MoeA family.</text>
</comment>
<keyword evidence="4 6" id="KW-0501">Molybdenum cofactor biosynthesis</keyword>
<accession>A0ABT0YQG4</accession>
<feature type="domain" description="MoaB/Mog" evidence="7">
    <location>
        <begin position="201"/>
        <end position="345"/>
    </location>
</feature>
<dbReference type="SUPFAM" id="SSF63867">
    <property type="entry name" value="MoeA C-terminal domain-like"/>
    <property type="match status" value="1"/>
</dbReference>
<dbReference type="EC" id="2.10.1.1" evidence="6"/>
<dbReference type="SMART" id="SM00852">
    <property type="entry name" value="MoCF_biosynth"/>
    <property type="match status" value="1"/>
</dbReference>
<dbReference type="Gene3D" id="3.40.980.10">
    <property type="entry name" value="MoaB/Mog-like domain"/>
    <property type="match status" value="1"/>
</dbReference>
<evidence type="ECO:0000256" key="2">
    <source>
        <dbReference type="ARBA" id="ARBA00005046"/>
    </source>
</evidence>
<dbReference type="PANTHER" id="PTHR10192">
    <property type="entry name" value="MOLYBDOPTERIN BIOSYNTHESIS PROTEIN"/>
    <property type="match status" value="1"/>
</dbReference>
<gene>
    <name evidence="8" type="ORF">M8A51_15730</name>
</gene>
<dbReference type="PANTHER" id="PTHR10192:SF5">
    <property type="entry name" value="GEPHYRIN"/>
    <property type="match status" value="1"/>
</dbReference>
<keyword evidence="6" id="KW-0500">Molybdenum</keyword>